<sequence length="274" mass="30985">QKPYKDWLTDKEVRGKFTWVVALWGTAAKAKLAGLSLKNYWQQIIRACFLDKADPIAEWQKVNALQRKILTKLNALNIQSIHIKGQAVDLIIQIGNKRQWVGGSGRNIPSFEIFTSPDWRKTSGWMKFNQPVYRYGKLIQDIYLEFNQGIVVKAKAKAGNKLLQVMLKSPNANKLGEFSLTDSRLSRITHIMAEILFDENIGGPYGNSHVAIGMAYKDCYQGNAKKLTAKDWGKLGFNDSAEHTDFISTADRTVTAKLLNGREKIIYQTGQFTL</sequence>
<evidence type="ECO:0000256" key="2">
    <source>
        <dbReference type="ARBA" id="ARBA00001946"/>
    </source>
</evidence>
<dbReference type="Pfam" id="PF02073">
    <property type="entry name" value="Peptidase_M29"/>
    <property type="match status" value="1"/>
</dbReference>
<dbReference type="InterPro" id="IPR052170">
    <property type="entry name" value="M29_Exopeptidase"/>
</dbReference>
<proteinExistence type="inferred from homology"/>
<dbReference type="Proteomes" id="UP000034213">
    <property type="component" value="Unassembled WGS sequence"/>
</dbReference>
<dbReference type="GO" id="GO:0046872">
    <property type="term" value="F:metal ion binding"/>
    <property type="evidence" value="ECO:0007669"/>
    <property type="project" value="UniProtKB-KW"/>
</dbReference>
<keyword evidence="8" id="KW-0378">Hydrolase</keyword>
<dbReference type="PRINTS" id="PR00919">
    <property type="entry name" value="THERMOPTASE"/>
</dbReference>
<evidence type="ECO:0000256" key="8">
    <source>
        <dbReference type="ARBA" id="ARBA00022801"/>
    </source>
</evidence>
<dbReference type="STRING" id="1618369.UV54_C0020G0009"/>
<evidence type="ECO:0000313" key="10">
    <source>
        <dbReference type="EMBL" id="KKS80002.1"/>
    </source>
</evidence>
<evidence type="ECO:0000256" key="5">
    <source>
        <dbReference type="ARBA" id="ARBA00022438"/>
    </source>
</evidence>
<comment type="cofactor">
    <cofactor evidence="1">
        <name>Co(2+)</name>
        <dbReference type="ChEBI" id="CHEBI:48828"/>
    </cofactor>
</comment>
<protein>
    <submittedName>
        <fullName evidence="10">Thermophilic metalloprotease (M29) superfamily</fullName>
    </submittedName>
</protein>
<evidence type="ECO:0000256" key="9">
    <source>
        <dbReference type="ARBA" id="ARBA00023049"/>
    </source>
</evidence>
<dbReference type="SUPFAM" id="SSF144052">
    <property type="entry name" value="Thermophilic metalloprotease-like"/>
    <property type="match status" value="1"/>
</dbReference>
<dbReference type="InterPro" id="IPR000787">
    <property type="entry name" value="Peptidase_M29"/>
</dbReference>
<comment type="similarity">
    <text evidence="4">Belongs to the peptidase M29 family.</text>
</comment>
<evidence type="ECO:0000256" key="3">
    <source>
        <dbReference type="ARBA" id="ARBA00001947"/>
    </source>
</evidence>
<dbReference type="GO" id="GO:0004177">
    <property type="term" value="F:aminopeptidase activity"/>
    <property type="evidence" value="ECO:0007669"/>
    <property type="project" value="UniProtKB-KW"/>
</dbReference>
<accession>A0A0G1C354</accession>
<dbReference type="PANTHER" id="PTHR34448">
    <property type="entry name" value="AMINOPEPTIDASE"/>
    <property type="match status" value="1"/>
</dbReference>
<keyword evidence="6 10" id="KW-0645">Protease</keyword>
<evidence type="ECO:0000256" key="6">
    <source>
        <dbReference type="ARBA" id="ARBA00022670"/>
    </source>
</evidence>
<reference evidence="10 11" key="1">
    <citation type="journal article" date="2015" name="Nature">
        <title>rRNA introns, odd ribosomes, and small enigmatic genomes across a large radiation of phyla.</title>
        <authorList>
            <person name="Brown C.T."/>
            <person name="Hug L.A."/>
            <person name="Thomas B.C."/>
            <person name="Sharon I."/>
            <person name="Castelle C.J."/>
            <person name="Singh A."/>
            <person name="Wilkins M.J."/>
            <person name="Williams K.H."/>
            <person name="Banfield J.F."/>
        </authorList>
    </citation>
    <scope>NUCLEOTIDE SEQUENCE [LARGE SCALE GENOMIC DNA]</scope>
</reference>
<comment type="caution">
    <text evidence="10">The sequence shown here is derived from an EMBL/GenBank/DDBJ whole genome shotgun (WGS) entry which is preliminary data.</text>
</comment>
<dbReference type="InterPro" id="IPR035097">
    <property type="entry name" value="M29_N-terminal"/>
</dbReference>
<keyword evidence="9 10" id="KW-0482">Metalloprotease</keyword>
<name>A0A0G1C354_9BACT</name>
<feature type="non-terminal residue" evidence="10">
    <location>
        <position position="1"/>
    </location>
</feature>
<gene>
    <name evidence="10" type="ORF">UV54_C0020G0009</name>
</gene>
<evidence type="ECO:0000313" key="11">
    <source>
        <dbReference type="Proteomes" id="UP000034213"/>
    </source>
</evidence>
<dbReference type="GO" id="GO:0006508">
    <property type="term" value="P:proteolysis"/>
    <property type="evidence" value="ECO:0007669"/>
    <property type="project" value="UniProtKB-KW"/>
</dbReference>
<comment type="cofactor">
    <cofactor evidence="3">
        <name>Zn(2+)</name>
        <dbReference type="ChEBI" id="CHEBI:29105"/>
    </cofactor>
</comment>
<dbReference type="GO" id="GO:0008237">
    <property type="term" value="F:metallopeptidase activity"/>
    <property type="evidence" value="ECO:0007669"/>
    <property type="project" value="UniProtKB-KW"/>
</dbReference>
<comment type="cofactor">
    <cofactor evidence="2">
        <name>Mg(2+)</name>
        <dbReference type="ChEBI" id="CHEBI:18420"/>
    </cofactor>
</comment>
<dbReference type="PANTHER" id="PTHR34448:SF1">
    <property type="entry name" value="BLL6088 PROTEIN"/>
    <property type="match status" value="1"/>
</dbReference>
<evidence type="ECO:0000256" key="7">
    <source>
        <dbReference type="ARBA" id="ARBA00022723"/>
    </source>
</evidence>
<dbReference type="Gene3D" id="3.40.1830.10">
    <property type="entry name" value="Thermophilic metalloprotease (M29)"/>
    <property type="match status" value="1"/>
</dbReference>
<keyword evidence="5" id="KW-0031">Aminopeptidase</keyword>
<evidence type="ECO:0000256" key="1">
    <source>
        <dbReference type="ARBA" id="ARBA00001941"/>
    </source>
</evidence>
<keyword evidence="7" id="KW-0479">Metal-binding</keyword>
<dbReference type="AlphaFoldDB" id="A0A0G1C354"/>
<dbReference type="EMBL" id="LCEW01000020">
    <property type="protein sequence ID" value="KKS80002.1"/>
    <property type="molecule type" value="Genomic_DNA"/>
</dbReference>
<organism evidence="10 11">
    <name type="scientific">Candidatus Beckwithbacteria bacterium GW2011_GWA2_43_10</name>
    <dbReference type="NCBI Taxonomy" id="1618369"/>
    <lineage>
        <taxon>Bacteria</taxon>
        <taxon>Candidatus Beckwithiibacteriota</taxon>
    </lineage>
</organism>
<evidence type="ECO:0000256" key="4">
    <source>
        <dbReference type="ARBA" id="ARBA00008236"/>
    </source>
</evidence>